<feature type="transmembrane region" description="Helical" evidence="1">
    <location>
        <begin position="12"/>
        <end position="33"/>
    </location>
</feature>
<gene>
    <name evidence="2" type="ORF">P4S50_03015</name>
</gene>
<name>A0ABY8EDP2_9FIRM</name>
<feature type="transmembrane region" description="Helical" evidence="1">
    <location>
        <begin position="298"/>
        <end position="315"/>
    </location>
</feature>
<feature type="transmembrane region" description="Helical" evidence="1">
    <location>
        <begin position="84"/>
        <end position="108"/>
    </location>
</feature>
<feature type="transmembrane region" description="Helical" evidence="1">
    <location>
        <begin position="114"/>
        <end position="133"/>
    </location>
</feature>
<evidence type="ECO:0008006" key="4">
    <source>
        <dbReference type="Google" id="ProtNLM"/>
    </source>
</evidence>
<feature type="transmembrane region" description="Helical" evidence="1">
    <location>
        <begin position="140"/>
        <end position="162"/>
    </location>
</feature>
<feature type="transmembrane region" description="Helical" evidence="1">
    <location>
        <begin position="263"/>
        <end position="286"/>
    </location>
</feature>
<dbReference type="InterPro" id="IPR038728">
    <property type="entry name" value="YkvI-like"/>
</dbReference>
<keyword evidence="1" id="KW-0812">Transmembrane</keyword>
<feature type="transmembrane region" description="Helical" evidence="1">
    <location>
        <begin position="321"/>
        <end position="343"/>
    </location>
</feature>
<accession>A0ABY8EDP2</accession>
<keyword evidence="1" id="KW-1133">Transmembrane helix</keyword>
<keyword evidence="1" id="KW-0472">Membrane</keyword>
<reference evidence="2 3" key="1">
    <citation type="submission" date="2023-03" db="EMBL/GenBank/DDBJ databases">
        <title>Complete genome sequence of Tepidibacter sp. SWIR-1, isolated from a deep-sea hydrothermal vent.</title>
        <authorList>
            <person name="Li X."/>
        </authorList>
    </citation>
    <scope>NUCLEOTIDE SEQUENCE [LARGE SCALE GENOMIC DNA]</scope>
    <source>
        <strain evidence="2 3">SWIR-1</strain>
    </source>
</reference>
<protein>
    <recommendedName>
        <fullName evidence="4">Membrane protein YkvI</fullName>
    </recommendedName>
</protein>
<dbReference type="PANTHER" id="PTHR37814">
    <property type="entry name" value="CONSERVED MEMBRANE PROTEIN"/>
    <property type="match status" value="1"/>
</dbReference>
<evidence type="ECO:0000313" key="2">
    <source>
        <dbReference type="EMBL" id="WFD11063.1"/>
    </source>
</evidence>
<keyword evidence="3" id="KW-1185">Reference proteome</keyword>
<evidence type="ECO:0000313" key="3">
    <source>
        <dbReference type="Proteomes" id="UP001222800"/>
    </source>
</evidence>
<sequence length="349" mass="38209">MKNNSYIKIASIYVGTIIGAGFASGQEIMNFFGKFGVNGLIGIIIATTLFCLIGSIILVTAHTNNISTYNKLLERIFGKSISKVIDFLIILFLIAGYCIMLAGSGAIFYEQYNIDPNIGILFMAIATFITFIFSIKGLSTVNTIVVPFLLIAIVYIGSSVILHEGINLSSLSAINPNPNYKFIISSVTYVGYNMIPALVILTSVGSLVDSKQTAIKGGLLGGLFLGILALFILTPSLILYNDVSTLELPMLNISSYSDYRGKYLYSIILWFAMFTTAIGNGFGILTRIKPMFNIGQKKLCFLFCLISIFLAKFGFSNLIMILYPLFGYISFLIIICAFLKFVFRGGIAK</sequence>
<evidence type="ECO:0000256" key="1">
    <source>
        <dbReference type="SAM" id="Phobius"/>
    </source>
</evidence>
<feature type="transmembrane region" description="Helical" evidence="1">
    <location>
        <begin position="220"/>
        <end position="243"/>
    </location>
</feature>
<proteinExistence type="predicted"/>
<dbReference type="Proteomes" id="UP001222800">
    <property type="component" value="Chromosome"/>
</dbReference>
<organism evidence="2 3">
    <name type="scientific">Tepidibacter hydrothermalis</name>
    <dbReference type="NCBI Taxonomy" id="3036126"/>
    <lineage>
        <taxon>Bacteria</taxon>
        <taxon>Bacillati</taxon>
        <taxon>Bacillota</taxon>
        <taxon>Clostridia</taxon>
        <taxon>Peptostreptococcales</taxon>
        <taxon>Peptostreptococcaceae</taxon>
        <taxon>Tepidibacter</taxon>
    </lineage>
</organism>
<dbReference type="PANTHER" id="PTHR37814:SF1">
    <property type="entry name" value="MEMBRANE PROTEIN"/>
    <property type="match status" value="1"/>
</dbReference>
<dbReference type="RefSeq" id="WP_277733026.1">
    <property type="nucleotide sequence ID" value="NZ_CP120733.1"/>
</dbReference>
<dbReference type="EMBL" id="CP120733">
    <property type="protein sequence ID" value="WFD11063.1"/>
    <property type="molecule type" value="Genomic_DNA"/>
</dbReference>
<feature type="transmembrane region" description="Helical" evidence="1">
    <location>
        <begin position="39"/>
        <end position="63"/>
    </location>
</feature>
<feature type="transmembrane region" description="Helical" evidence="1">
    <location>
        <begin position="182"/>
        <end position="208"/>
    </location>
</feature>